<keyword evidence="4 7" id="KW-1133">Transmembrane helix</keyword>
<protein>
    <submittedName>
        <fullName evidence="8">Uncharacterized protein</fullName>
    </submittedName>
</protein>
<dbReference type="GO" id="GO:0005385">
    <property type="term" value="F:zinc ion transmembrane transporter activity"/>
    <property type="evidence" value="ECO:0007669"/>
    <property type="project" value="TreeGrafter"/>
</dbReference>
<dbReference type="Gene3D" id="1.20.1510.10">
    <property type="entry name" value="Cation efflux protein transmembrane domain"/>
    <property type="match status" value="1"/>
</dbReference>
<feature type="transmembrane region" description="Helical" evidence="7">
    <location>
        <begin position="25"/>
        <end position="47"/>
    </location>
</feature>
<reference evidence="8 9" key="1">
    <citation type="submission" date="2024-01" db="EMBL/GenBank/DDBJ databases">
        <title>A telomere-to-telomere, gap-free genome of sweet tea (Lithocarpus litseifolius).</title>
        <authorList>
            <person name="Zhou J."/>
        </authorList>
    </citation>
    <scope>NUCLEOTIDE SEQUENCE [LARGE SCALE GENOMIC DNA]</scope>
    <source>
        <strain evidence="8">Zhou-2022a</strain>
        <tissue evidence="8">Leaf</tissue>
    </source>
</reference>
<gene>
    <name evidence="8" type="ORF">SO802_025025</name>
</gene>
<keyword evidence="5 7" id="KW-0472">Membrane</keyword>
<comment type="subcellular location">
    <subcellularLocation>
        <location evidence="1">Membrane</location>
        <topology evidence="1">Multi-pass membrane protein</topology>
    </subcellularLocation>
</comment>
<keyword evidence="9" id="KW-1185">Reference proteome</keyword>
<proteinExistence type="predicted"/>
<evidence type="ECO:0000256" key="1">
    <source>
        <dbReference type="ARBA" id="ARBA00004141"/>
    </source>
</evidence>
<evidence type="ECO:0000256" key="7">
    <source>
        <dbReference type="SAM" id="Phobius"/>
    </source>
</evidence>
<evidence type="ECO:0000256" key="2">
    <source>
        <dbReference type="ARBA" id="ARBA00022692"/>
    </source>
</evidence>
<sequence>MIWLLAGILVYEAIARIINDTGEVQGFLMFVVSAFGLVVNSAMALLLGHDHGHGHGDHGHSHGGHDELHSHGLIVITHHRHHHDNHHDEGDSEHHDHHDEGHSMNT</sequence>
<dbReference type="PANTHER" id="PTHR11562">
    <property type="entry name" value="CATION EFFLUX PROTEIN/ ZINC TRANSPORTER"/>
    <property type="match status" value="1"/>
</dbReference>
<accession>A0AAW2BYU8</accession>
<dbReference type="InterPro" id="IPR050681">
    <property type="entry name" value="CDF/SLC30A"/>
</dbReference>
<dbReference type="EMBL" id="JAZDWU010000009">
    <property type="protein sequence ID" value="KAK9990040.1"/>
    <property type="molecule type" value="Genomic_DNA"/>
</dbReference>
<dbReference type="PANTHER" id="PTHR11562:SF100">
    <property type="entry name" value="METAL TOLERANCE PROTEIN A2"/>
    <property type="match status" value="1"/>
</dbReference>
<keyword evidence="3" id="KW-0862">Zinc</keyword>
<keyword evidence="3" id="KW-0406">Ion transport</keyword>
<comment type="caution">
    <text evidence="8">The sequence shown here is derived from an EMBL/GenBank/DDBJ whole genome shotgun (WGS) entry which is preliminary data.</text>
</comment>
<dbReference type="SUPFAM" id="SSF161111">
    <property type="entry name" value="Cation efflux protein transmembrane domain-like"/>
    <property type="match status" value="1"/>
</dbReference>
<evidence type="ECO:0000313" key="8">
    <source>
        <dbReference type="EMBL" id="KAK9990040.1"/>
    </source>
</evidence>
<dbReference type="AlphaFoldDB" id="A0AAW2BYU8"/>
<keyword evidence="3" id="KW-0864">Zinc transport</keyword>
<keyword evidence="3" id="KW-0813">Transport</keyword>
<evidence type="ECO:0000256" key="3">
    <source>
        <dbReference type="ARBA" id="ARBA00022906"/>
    </source>
</evidence>
<evidence type="ECO:0000256" key="5">
    <source>
        <dbReference type="ARBA" id="ARBA00023136"/>
    </source>
</evidence>
<dbReference type="InterPro" id="IPR027469">
    <property type="entry name" value="Cation_efflux_TMD_sf"/>
</dbReference>
<dbReference type="Proteomes" id="UP001459277">
    <property type="component" value="Unassembled WGS sequence"/>
</dbReference>
<name>A0AAW2BYU8_9ROSI</name>
<keyword evidence="2 7" id="KW-0812">Transmembrane</keyword>
<organism evidence="8 9">
    <name type="scientific">Lithocarpus litseifolius</name>
    <dbReference type="NCBI Taxonomy" id="425828"/>
    <lineage>
        <taxon>Eukaryota</taxon>
        <taxon>Viridiplantae</taxon>
        <taxon>Streptophyta</taxon>
        <taxon>Embryophyta</taxon>
        <taxon>Tracheophyta</taxon>
        <taxon>Spermatophyta</taxon>
        <taxon>Magnoliopsida</taxon>
        <taxon>eudicotyledons</taxon>
        <taxon>Gunneridae</taxon>
        <taxon>Pentapetalae</taxon>
        <taxon>rosids</taxon>
        <taxon>fabids</taxon>
        <taxon>Fagales</taxon>
        <taxon>Fagaceae</taxon>
        <taxon>Lithocarpus</taxon>
    </lineage>
</organism>
<dbReference type="GO" id="GO:0005886">
    <property type="term" value="C:plasma membrane"/>
    <property type="evidence" value="ECO:0007669"/>
    <property type="project" value="TreeGrafter"/>
</dbReference>
<evidence type="ECO:0000256" key="4">
    <source>
        <dbReference type="ARBA" id="ARBA00022989"/>
    </source>
</evidence>
<feature type="compositionally biased region" description="Basic and acidic residues" evidence="6">
    <location>
        <begin position="85"/>
        <end position="106"/>
    </location>
</feature>
<evidence type="ECO:0000256" key="6">
    <source>
        <dbReference type="SAM" id="MobiDB-lite"/>
    </source>
</evidence>
<feature type="region of interest" description="Disordered" evidence="6">
    <location>
        <begin position="80"/>
        <end position="106"/>
    </location>
</feature>
<evidence type="ECO:0000313" key="9">
    <source>
        <dbReference type="Proteomes" id="UP001459277"/>
    </source>
</evidence>
<dbReference type="GO" id="GO:0005773">
    <property type="term" value="C:vacuole"/>
    <property type="evidence" value="ECO:0007669"/>
    <property type="project" value="TreeGrafter"/>
</dbReference>